<organism evidence="1 2">
    <name type="scientific">Panagrolaimus sp. PS1159</name>
    <dbReference type="NCBI Taxonomy" id="55785"/>
    <lineage>
        <taxon>Eukaryota</taxon>
        <taxon>Metazoa</taxon>
        <taxon>Ecdysozoa</taxon>
        <taxon>Nematoda</taxon>
        <taxon>Chromadorea</taxon>
        <taxon>Rhabditida</taxon>
        <taxon>Tylenchina</taxon>
        <taxon>Panagrolaimomorpha</taxon>
        <taxon>Panagrolaimoidea</taxon>
        <taxon>Panagrolaimidae</taxon>
        <taxon>Panagrolaimus</taxon>
    </lineage>
</organism>
<proteinExistence type="predicted"/>
<name>A0AC35FZV1_9BILA</name>
<sequence length="316" mass="36423">MSNCNINFVPNSKDEDLLNIQPSFFSIDEQQESLFKRYLSSPEHVEPLQALDNSNKLCQNNSVQTPEDSICSNDGELSFAINFSQPVPATSNETNLSALSNDKNEKAKNRRKSNRESKAFERRYQKKVQEFYIKNKKLLERYMDEYKVSGDKDKVFEKYYNEYIHFPLKPRKQSVTRTIEKKKNVQCSTSSAKQIPAARVIANDSSESEIIFRKNIMQQHCGRLQRNSGLCFNMDSYRINHSSLMPVGAFDSDDHEAGLDAVTETNYNSSLEDLMMQTAMSNDIISQNFYKKNDENGEGIENLIVSFMQLFTEYFA</sequence>
<evidence type="ECO:0000313" key="1">
    <source>
        <dbReference type="Proteomes" id="UP000887580"/>
    </source>
</evidence>
<evidence type="ECO:0000313" key="2">
    <source>
        <dbReference type="WBParaSite" id="PS1159_v2.g22587.t1"/>
    </source>
</evidence>
<dbReference type="Proteomes" id="UP000887580">
    <property type="component" value="Unplaced"/>
</dbReference>
<dbReference type="WBParaSite" id="PS1159_v2.g22587.t1">
    <property type="protein sequence ID" value="PS1159_v2.g22587.t1"/>
    <property type="gene ID" value="PS1159_v2.g22587"/>
</dbReference>
<reference evidence="2" key="1">
    <citation type="submission" date="2022-11" db="UniProtKB">
        <authorList>
            <consortium name="WormBaseParasite"/>
        </authorList>
    </citation>
    <scope>IDENTIFICATION</scope>
</reference>
<protein>
    <submittedName>
        <fullName evidence="2">Uncharacterized protein</fullName>
    </submittedName>
</protein>
<accession>A0AC35FZV1</accession>